<evidence type="ECO:0000256" key="3">
    <source>
        <dbReference type="ARBA" id="ARBA00022729"/>
    </source>
</evidence>
<protein>
    <submittedName>
        <fullName evidence="10">Interleukin-5 receptor subunit alpha-like</fullName>
    </submittedName>
</protein>
<evidence type="ECO:0000256" key="2">
    <source>
        <dbReference type="ARBA" id="ARBA00022692"/>
    </source>
</evidence>
<sequence>MICKERLPRVARFPFILVLILTPSFTFANDTVNFTCIMNMKNHLRCFWSITNLNKNAVYSADITCQNSHQILSCSQIVEKDAVECNGHVTQEDFILKVNISLPTLSYRIRKTFHTGDIVKPEPPDNIMISNNLTKLEINWTHSEENRFSENPICYKYELKINDEVVTLPDVQSSYIKQDVDVTRTYAIQVRVKQTMACGNSIYWSDWSSVRKVGPFENKYRVNPWAITVIALVLPMLLLAVLLLCKCQRLPKKLFPPIPGPSVNVQNLLDKDNYIQDLSSRCVHHDTEVVHTVEERNA</sequence>
<evidence type="ECO:0000256" key="7">
    <source>
        <dbReference type="ARBA" id="ARBA00023170"/>
    </source>
</evidence>
<organism evidence="10 11">
    <name type="scientific">Triplophysa rosa</name>
    <name type="common">Cave loach</name>
    <dbReference type="NCBI Taxonomy" id="992332"/>
    <lineage>
        <taxon>Eukaryota</taxon>
        <taxon>Metazoa</taxon>
        <taxon>Chordata</taxon>
        <taxon>Craniata</taxon>
        <taxon>Vertebrata</taxon>
        <taxon>Euteleostomi</taxon>
        <taxon>Actinopterygii</taxon>
        <taxon>Neopterygii</taxon>
        <taxon>Teleostei</taxon>
        <taxon>Ostariophysi</taxon>
        <taxon>Cypriniformes</taxon>
        <taxon>Nemacheilidae</taxon>
        <taxon>Triplophysa</taxon>
    </lineage>
</organism>
<evidence type="ECO:0000256" key="6">
    <source>
        <dbReference type="ARBA" id="ARBA00023157"/>
    </source>
</evidence>
<dbReference type="GO" id="GO:0004896">
    <property type="term" value="F:cytokine receptor activity"/>
    <property type="evidence" value="ECO:0007669"/>
    <property type="project" value="TreeGrafter"/>
</dbReference>
<dbReference type="InterPro" id="IPR013783">
    <property type="entry name" value="Ig-like_fold"/>
</dbReference>
<keyword evidence="6" id="KW-1015">Disulfide bond</keyword>
<keyword evidence="11" id="KW-1185">Reference proteome</keyword>
<dbReference type="SUPFAM" id="SSF49265">
    <property type="entry name" value="Fibronectin type III"/>
    <property type="match status" value="1"/>
</dbReference>
<keyword evidence="5 8" id="KW-0472">Membrane</keyword>
<evidence type="ECO:0000256" key="5">
    <source>
        <dbReference type="ARBA" id="ARBA00023136"/>
    </source>
</evidence>
<gene>
    <name evidence="10" type="ORF">IRJ41_012964</name>
</gene>
<keyword evidence="4 8" id="KW-1133">Transmembrane helix</keyword>
<dbReference type="PANTHER" id="PTHR23037">
    <property type="entry name" value="CYTOKINE RECEPTOR"/>
    <property type="match status" value="1"/>
</dbReference>
<feature type="signal peptide" evidence="9">
    <location>
        <begin position="1"/>
        <end position="28"/>
    </location>
</feature>
<feature type="chain" id="PRO_5040881531" evidence="9">
    <location>
        <begin position="29"/>
        <end position="298"/>
    </location>
</feature>
<dbReference type="Proteomes" id="UP001059041">
    <property type="component" value="Linkage Group LG1"/>
</dbReference>
<proteinExistence type="predicted"/>
<accession>A0A9W7X5D8</accession>
<evidence type="ECO:0000256" key="4">
    <source>
        <dbReference type="ARBA" id="ARBA00022989"/>
    </source>
</evidence>
<evidence type="ECO:0000256" key="8">
    <source>
        <dbReference type="SAM" id="Phobius"/>
    </source>
</evidence>
<name>A0A9W7X5D8_TRIRA</name>
<evidence type="ECO:0000256" key="9">
    <source>
        <dbReference type="SAM" id="SignalP"/>
    </source>
</evidence>
<keyword evidence="2 8" id="KW-0812">Transmembrane</keyword>
<reference evidence="10" key="1">
    <citation type="submission" date="2021-02" db="EMBL/GenBank/DDBJ databases">
        <title>Comparative genomics reveals that relaxation of natural selection precedes convergent phenotypic evolution of cavefish.</title>
        <authorList>
            <person name="Peng Z."/>
        </authorList>
    </citation>
    <scope>NUCLEOTIDE SEQUENCE</scope>
    <source>
        <tissue evidence="10">Muscle</tissue>
    </source>
</reference>
<dbReference type="InterPro" id="IPR036116">
    <property type="entry name" value="FN3_sf"/>
</dbReference>
<dbReference type="PANTHER" id="PTHR23037:SF35">
    <property type="entry name" value="FIBRONECTIN TYPE-III DOMAIN-CONTAINING PROTEIN"/>
    <property type="match status" value="1"/>
</dbReference>
<comment type="caution">
    <text evidence="10">The sequence shown here is derived from an EMBL/GenBank/DDBJ whole genome shotgun (WGS) entry which is preliminary data.</text>
</comment>
<keyword evidence="3 9" id="KW-0732">Signal</keyword>
<evidence type="ECO:0000256" key="1">
    <source>
        <dbReference type="ARBA" id="ARBA00004167"/>
    </source>
</evidence>
<feature type="transmembrane region" description="Helical" evidence="8">
    <location>
        <begin position="225"/>
        <end position="245"/>
    </location>
</feature>
<evidence type="ECO:0000313" key="10">
    <source>
        <dbReference type="EMBL" id="KAI7814328.1"/>
    </source>
</evidence>
<dbReference type="Gene3D" id="2.60.40.10">
    <property type="entry name" value="Immunoglobulins"/>
    <property type="match status" value="1"/>
</dbReference>
<dbReference type="GO" id="GO:0009897">
    <property type="term" value="C:external side of plasma membrane"/>
    <property type="evidence" value="ECO:0007669"/>
    <property type="project" value="TreeGrafter"/>
</dbReference>
<comment type="subcellular location">
    <subcellularLocation>
        <location evidence="1">Membrane</location>
        <topology evidence="1">Single-pass membrane protein</topology>
    </subcellularLocation>
</comment>
<evidence type="ECO:0000313" key="11">
    <source>
        <dbReference type="Proteomes" id="UP001059041"/>
    </source>
</evidence>
<keyword evidence="7 10" id="KW-0675">Receptor</keyword>
<dbReference type="AlphaFoldDB" id="A0A9W7X5D8"/>
<dbReference type="EMBL" id="JAFHDT010000001">
    <property type="protein sequence ID" value="KAI7814328.1"/>
    <property type="molecule type" value="Genomic_DNA"/>
</dbReference>